<dbReference type="RefSeq" id="WP_348706031.1">
    <property type="nucleotide sequence ID" value="NZ_CAXIYA010000036.1"/>
</dbReference>
<comment type="caution">
    <text evidence="1">The sequence shown here is derived from an EMBL/GenBank/DDBJ whole genome shotgun (WGS) entry which is preliminary data.</text>
</comment>
<accession>A0ABM9PHP8</accession>
<keyword evidence="2" id="KW-1185">Reference proteome</keyword>
<dbReference type="InterPro" id="IPR036196">
    <property type="entry name" value="Ptyr_pPase_sf"/>
</dbReference>
<organism evidence="1 2">
    <name type="scientific">Tenacibaculum vairaonense</name>
    <dbReference type="NCBI Taxonomy" id="3137860"/>
    <lineage>
        <taxon>Bacteria</taxon>
        <taxon>Pseudomonadati</taxon>
        <taxon>Bacteroidota</taxon>
        <taxon>Flavobacteriia</taxon>
        <taxon>Flavobacteriales</taxon>
        <taxon>Flavobacteriaceae</taxon>
        <taxon>Tenacibaculum</taxon>
    </lineage>
</organism>
<evidence type="ECO:0000313" key="1">
    <source>
        <dbReference type="EMBL" id="CAL2105123.1"/>
    </source>
</evidence>
<dbReference type="PANTHER" id="PTHR43428:SF1">
    <property type="entry name" value="ARSENATE REDUCTASE"/>
    <property type="match status" value="1"/>
</dbReference>
<dbReference type="Gene3D" id="3.40.50.2300">
    <property type="match status" value="1"/>
</dbReference>
<reference evidence="1 2" key="1">
    <citation type="submission" date="2024-05" db="EMBL/GenBank/DDBJ databases">
        <authorList>
            <person name="Duchaud E."/>
        </authorList>
    </citation>
    <scope>NUCLEOTIDE SEQUENCE [LARGE SCALE GENOMIC DNA]</scope>
    <source>
        <strain evidence="1">Ena-SAMPLE-TAB-13-05-2024-13:56:06:370-140305</strain>
    </source>
</reference>
<gene>
    <name evidence="1" type="ORF">T190115A13A_120118</name>
</gene>
<dbReference type="EMBL" id="CAXJRC010000003">
    <property type="protein sequence ID" value="CAL2105123.1"/>
    <property type="molecule type" value="Genomic_DNA"/>
</dbReference>
<dbReference type="SUPFAM" id="SSF52788">
    <property type="entry name" value="Phosphotyrosine protein phosphatases I"/>
    <property type="match status" value="1"/>
</dbReference>
<sequence length="212" mass="24837">MINTKNFDIKTFFEHSKETLVLNENRQELLLEIADTIVDEYLEREKLNLNFICTHNSRRSQFAQVWSFYAANYFNLENIFPFSGGTETTAFHRNTVRALQKSGFEFNVDNFSHQNPKYLISFKGCKAPLIGFSKTFDDQHNNYPYIAITTCDSADENCPFIPDAIERFHLPYEDPKISDNREDTKETYLETCQQIAGELFFIFEEVKKQVTD</sequence>
<evidence type="ECO:0000313" key="2">
    <source>
        <dbReference type="Proteomes" id="UP001497602"/>
    </source>
</evidence>
<dbReference type="Proteomes" id="UP001497602">
    <property type="component" value="Unassembled WGS sequence"/>
</dbReference>
<dbReference type="PANTHER" id="PTHR43428">
    <property type="entry name" value="ARSENATE REDUCTASE"/>
    <property type="match status" value="1"/>
</dbReference>
<name>A0ABM9PHP8_9FLAO</name>
<proteinExistence type="predicted"/>
<protein>
    <submittedName>
        <fullName evidence="1">Arsenate reductase</fullName>
    </submittedName>
</protein>